<proteinExistence type="predicted"/>
<dbReference type="Proteomes" id="UP000002287">
    <property type="component" value="Chromosome 1"/>
</dbReference>
<protein>
    <submittedName>
        <fullName evidence="1">Uncharacterized protein</fullName>
    </submittedName>
</protein>
<dbReference type="EMBL" id="CP000614">
    <property type="protein sequence ID" value="ABO54275.1"/>
    <property type="molecule type" value="Genomic_DNA"/>
</dbReference>
<gene>
    <name evidence="1" type="ordered locus">Bcep1808_1265</name>
</gene>
<dbReference type="HOGENOM" id="CLU_2116443_0_0_4"/>
<name>A4JDC2_BURVG</name>
<dbReference type="KEGG" id="bvi:Bcep1808_1265"/>
<reference evidence="2" key="1">
    <citation type="submission" date="2007-03" db="EMBL/GenBank/DDBJ databases">
        <title>Complete sequence of chromosome 1 of Burkholderia vietnamiensis G4.</title>
        <authorList>
            <consortium name="US DOE Joint Genome Institute"/>
            <person name="Copeland A."/>
            <person name="Lucas S."/>
            <person name="Lapidus A."/>
            <person name="Barry K."/>
            <person name="Detter J.C."/>
            <person name="Glavina del Rio T."/>
            <person name="Hammon N."/>
            <person name="Israni S."/>
            <person name="Dalin E."/>
            <person name="Tice H."/>
            <person name="Pitluck S."/>
            <person name="Chain P."/>
            <person name="Malfatti S."/>
            <person name="Shin M."/>
            <person name="Vergez L."/>
            <person name="Schmutz J."/>
            <person name="Larimer F."/>
            <person name="Land M."/>
            <person name="Hauser L."/>
            <person name="Kyrpides N."/>
            <person name="Tiedje J."/>
            <person name="Richardson P."/>
        </authorList>
    </citation>
    <scope>NUCLEOTIDE SEQUENCE [LARGE SCALE GENOMIC DNA]</scope>
    <source>
        <strain evidence="2">G4 / LMG 22486</strain>
    </source>
</reference>
<evidence type="ECO:0000313" key="2">
    <source>
        <dbReference type="Proteomes" id="UP000002287"/>
    </source>
</evidence>
<accession>A4JDC2</accession>
<evidence type="ECO:0000313" key="1">
    <source>
        <dbReference type="EMBL" id="ABO54275.1"/>
    </source>
</evidence>
<sequence>MSSRPPSQKGLVMDFSHRRTKMDMSVPGHAALAQADFTQVISESTRRLYKVESSMRGAKVLVDALLDSPMFNSAPTFKGADELFHAIAFISKSLGDGAEAVSEIEDLLDGRTRQ</sequence>
<dbReference type="AlphaFoldDB" id="A4JDC2"/>
<organism evidence="1 2">
    <name type="scientific">Burkholderia vietnamiensis (strain G4 / LMG 22486)</name>
    <name type="common">Burkholderia cepacia (strain R1808)</name>
    <dbReference type="NCBI Taxonomy" id="269482"/>
    <lineage>
        <taxon>Bacteria</taxon>
        <taxon>Pseudomonadati</taxon>
        <taxon>Pseudomonadota</taxon>
        <taxon>Betaproteobacteria</taxon>
        <taxon>Burkholderiales</taxon>
        <taxon>Burkholderiaceae</taxon>
        <taxon>Burkholderia</taxon>
        <taxon>Burkholderia cepacia complex</taxon>
    </lineage>
</organism>